<organism evidence="1 2">
    <name type="scientific">Mariniradius sediminis</name>
    <dbReference type="NCBI Taxonomy" id="2909237"/>
    <lineage>
        <taxon>Bacteria</taxon>
        <taxon>Pseudomonadati</taxon>
        <taxon>Bacteroidota</taxon>
        <taxon>Cytophagia</taxon>
        <taxon>Cytophagales</taxon>
        <taxon>Cyclobacteriaceae</taxon>
        <taxon>Mariniradius</taxon>
    </lineage>
</organism>
<keyword evidence="2" id="KW-1185">Reference proteome</keyword>
<reference evidence="1 2" key="1">
    <citation type="submission" date="2022-01" db="EMBL/GenBank/DDBJ databases">
        <title>Mariniradius saccharolyticus sp. nov., isolated from sediment of a river.</title>
        <authorList>
            <person name="Liu H."/>
        </authorList>
    </citation>
    <scope>NUCLEOTIDE SEQUENCE [LARGE SCALE GENOMIC DNA]</scope>
    <source>
        <strain evidence="1 2">RY-2</strain>
    </source>
</reference>
<proteinExistence type="predicted"/>
<evidence type="ECO:0008006" key="3">
    <source>
        <dbReference type="Google" id="ProtNLM"/>
    </source>
</evidence>
<evidence type="ECO:0000313" key="2">
    <source>
        <dbReference type="Proteomes" id="UP001201449"/>
    </source>
</evidence>
<comment type="caution">
    <text evidence="1">The sequence shown here is derived from an EMBL/GenBank/DDBJ whole genome shotgun (WGS) entry which is preliminary data.</text>
</comment>
<sequence length="139" mass="16487">MIRKIFMLTRSLFVLSIFTCLSCKNEFKEAVKLRVTFIQPFTTVMLPVDCRSIDRMLDYSKRKQIVDQTFLKTFENELENLKEKRVYQPIDVRIKILIDYADNTDTLCLGEFFGVVYNGRSFEDDSRLLDLVKSKIYEE</sequence>
<protein>
    <recommendedName>
        <fullName evidence="3">Lipoprotein</fullName>
    </recommendedName>
</protein>
<dbReference type="RefSeq" id="WP_234863076.1">
    <property type="nucleotide sequence ID" value="NZ_JAKEVZ010000025.1"/>
</dbReference>
<accession>A0ABS9BZ70</accession>
<dbReference type="Proteomes" id="UP001201449">
    <property type="component" value="Unassembled WGS sequence"/>
</dbReference>
<dbReference type="EMBL" id="JAKEVZ010000025">
    <property type="protein sequence ID" value="MCF1753273.1"/>
    <property type="molecule type" value="Genomic_DNA"/>
</dbReference>
<name>A0ABS9BZ70_9BACT</name>
<gene>
    <name evidence="1" type="ORF">L0U89_19585</name>
</gene>
<evidence type="ECO:0000313" key="1">
    <source>
        <dbReference type="EMBL" id="MCF1753273.1"/>
    </source>
</evidence>